<accession>A0AA40AWZ3</accession>
<name>A0AA40AWZ3_9PEZI</name>
<feature type="domain" description="Complex 1 LYR protein" evidence="2">
    <location>
        <begin position="12"/>
        <end position="66"/>
    </location>
</feature>
<evidence type="ECO:0000256" key="1">
    <source>
        <dbReference type="SAM" id="MobiDB-lite"/>
    </source>
</evidence>
<keyword evidence="4" id="KW-1185">Reference proteome</keyword>
<dbReference type="EMBL" id="JAUIRO010000003">
    <property type="protein sequence ID" value="KAK0723542.1"/>
    <property type="molecule type" value="Genomic_DNA"/>
</dbReference>
<dbReference type="AlphaFoldDB" id="A0AA40AWZ3"/>
<protein>
    <recommendedName>
        <fullName evidence="2">Complex 1 LYR protein domain-containing protein</fullName>
    </recommendedName>
</protein>
<evidence type="ECO:0000313" key="4">
    <source>
        <dbReference type="Proteomes" id="UP001172101"/>
    </source>
</evidence>
<dbReference type="RefSeq" id="XP_060299466.1">
    <property type="nucleotide sequence ID" value="XM_060437460.1"/>
</dbReference>
<evidence type="ECO:0000259" key="2">
    <source>
        <dbReference type="Pfam" id="PF05347"/>
    </source>
</evidence>
<dbReference type="InterPro" id="IPR008011">
    <property type="entry name" value="Complex1_LYR_dom"/>
</dbReference>
<sequence>MPRPLHHQPPKTPLHIFRHLLREASYLPPFAQPVARERIRSRFDRHRNTKDPERLKTLLRKGNHKLRYLRAANNGDFPRMRFVLFEIFGRLGFRRRQLLHQIFAREPPADEAELEEFMQTLASQDLLNRHSDWLDRWNLEKLQAFLKSQALNPFDNSPRPSVAGKTLDPTNVVLKETIWGRPPSPKLARSRLRKWWRNMLERVMPPLPKKEWEMLRDLSLGNNETTKNPWAPPRRTVAQSSSPKEGERWDWKLYATRRVAFADIQKSRRNKLLSGAVDDTSPMGDTRAIHEGKFTPRTWRSVVGDVFMMSSYMEKKPTGDGWDIKWGKIRFEPPVANQARAEIFEGISFDDKPQVQKLDSTGLSRKERKRIRLEAGGEDPSS</sequence>
<dbReference type="CDD" id="cd20273">
    <property type="entry name" value="Complex1_LYR_unchar"/>
    <property type="match status" value="1"/>
</dbReference>
<feature type="region of interest" description="Disordered" evidence="1">
    <location>
        <begin position="223"/>
        <end position="243"/>
    </location>
</feature>
<organism evidence="3 4">
    <name type="scientific">Lasiosphaeria miniovina</name>
    <dbReference type="NCBI Taxonomy" id="1954250"/>
    <lineage>
        <taxon>Eukaryota</taxon>
        <taxon>Fungi</taxon>
        <taxon>Dikarya</taxon>
        <taxon>Ascomycota</taxon>
        <taxon>Pezizomycotina</taxon>
        <taxon>Sordariomycetes</taxon>
        <taxon>Sordariomycetidae</taxon>
        <taxon>Sordariales</taxon>
        <taxon>Lasiosphaeriaceae</taxon>
        <taxon>Lasiosphaeria</taxon>
    </lineage>
</organism>
<dbReference type="Pfam" id="PF05347">
    <property type="entry name" value="Complex1_LYR"/>
    <property type="match status" value="1"/>
</dbReference>
<evidence type="ECO:0000313" key="3">
    <source>
        <dbReference type="EMBL" id="KAK0723542.1"/>
    </source>
</evidence>
<reference evidence="3" key="1">
    <citation type="submission" date="2023-06" db="EMBL/GenBank/DDBJ databases">
        <title>Genome-scale phylogeny and comparative genomics of the fungal order Sordariales.</title>
        <authorList>
            <consortium name="Lawrence Berkeley National Laboratory"/>
            <person name="Hensen N."/>
            <person name="Bonometti L."/>
            <person name="Westerberg I."/>
            <person name="Brannstrom I.O."/>
            <person name="Guillou S."/>
            <person name="Cros-Aarteil S."/>
            <person name="Calhoun S."/>
            <person name="Haridas S."/>
            <person name="Kuo A."/>
            <person name="Mondo S."/>
            <person name="Pangilinan J."/>
            <person name="Riley R."/>
            <person name="LaButti K."/>
            <person name="Andreopoulos B."/>
            <person name="Lipzen A."/>
            <person name="Chen C."/>
            <person name="Yanf M."/>
            <person name="Daum C."/>
            <person name="Ng V."/>
            <person name="Clum A."/>
            <person name="Steindorff A."/>
            <person name="Ohm R."/>
            <person name="Martin F."/>
            <person name="Silar P."/>
            <person name="Natvig D."/>
            <person name="Lalanne C."/>
            <person name="Gautier V."/>
            <person name="Ament-velasquez S.L."/>
            <person name="Kruys A."/>
            <person name="Hutchinson M.I."/>
            <person name="Powell A.J."/>
            <person name="Barry K."/>
            <person name="Miller A.N."/>
            <person name="Grigoriev I.V."/>
            <person name="Debuchy R."/>
            <person name="Gladieux P."/>
            <person name="Thoren M.H."/>
            <person name="Johannesson H."/>
        </authorList>
    </citation>
    <scope>NUCLEOTIDE SEQUENCE</scope>
    <source>
        <strain evidence="3">SMH2392-1A</strain>
    </source>
</reference>
<dbReference type="InterPro" id="IPR046896">
    <property type="entry name" value="Cup1-like_N"/>
</dbReference>
<gene>
    <name evidence="3" type="ORF">B0T26DRAFT_642609</name>
</gene>
<feature type="region of interest" description="Disordered" evidence="1">
    <location>
        <begin position="355"/>
        <end position="382"/>
    </location>
</feature>
<dbReference type="GeneID" id="85320730"/>
<proteinExistence type="predicted"/>
<comment type="caution">
    <text evidence="3">The sequence shown here is derived from an EMBL/GenBank/DDBJ whole genome shotgun (WGS) entry which is preliminary data.</text>
</comment>
<dbReference type="Proteomes" id="UP001172101">
    <property type="component" value="Unassembled WGS sequence"/>
</dbReference>